<name>A0A927JDE5_9ACTN</name>
<feature type="transmembrane region" description="Helical" evidence="2">
    <location>
        <begin position="103"/>
        <end position="131"/>
    </location>
</feature>
<evidence type="ECO:0000256" key="2">
    <source>
        <dbReference type="SAM" id="Phobius"/>
    </source>
</evidence>
<proteinExistence type="predicted"/>
<sequence>MTFNDRSNGRYTGDGVPRTVASIPLADADARRPGQSVSIGELVKEATSQVSTLFRAEVELAKSEVVGEVKKGVKGSVFFVVAGVILLFSLFFFFFFLGHVLELWLWTWAAWGIVFLIMVVIAAICGLIGYLKVRKLKKPEHTIESVKGLREVLPSAERFARGELTDAQRTELPGSSSSPR</sequence>
<dbReference type="AlphaFoldDB" id="A0A927JDE5"/>
<keyword evidence="2" id="KW-1133">Transmembrane helix</keyword>
<dbReference type="Proteomes" id="UP000642993">
    <property type="component" value="Unassembled WGS sequence"/>
</dbReference>
<feature type="region of interest" description="Disordered" evidence="1">
    <location>
        <begin position="161"/>
        <end position="180"/>
    </location>
</feature>
<evidence type="ECO:0000313" key="4">
    <source>
        <dbReference type="Proteomes" id="UP000642993"/>
    </source>
</evidence>
<gene>
    <name evidence="3" type="ORF">HT102_12225</name>
</gene>
<keyword evidence="2" id="KW-0472">Membrane</keyword>
<dbReference type="RefSeq" id="WP_192039701.1">
    <property type="nucleotide sequence ID" value="NZ_JACYWE010000007.1"/>
</dbReference>
<comment type="caution">
    <text evidence="3">The sequence shown here is derived from an EMBL/GenBank/DDBJ whole genome shotgun (WGS) entry which is preliminary data.</text>
</comment>
<keyword evidence="4" id="KW-1185">Reference proteome</keyword>
<dbReference type="EMBL" id="JACYWE010000007">
    <property type="protein sequence ID" value="MBD8507251.1"/>
    <property type="molecule type" value="Genomic_DNA"/>
</dbReference>
<accession>A0A927JDE5</accession>
<evidence type="ECO:0000313" key="3">
    <source>
        <dbReference type="EMBL" id="MBD8507251.1"/>
    </source>
</evidence>
<feature type="transmembrane region" description="Helical" evidence="2">
    <location>
        <begin position="77"/>
        <end position="97"/>
    </location>
</feature>
<dbReference type="Pfam" id="PF07332">
    <property type="entry name" value="Phage_holin_3_6"/>
    <property type="match status" value="1"/>
</dbReference>
<keyword evidence="2" id="KW-0812">Transmembrane</keyword>
<protein>
    <submittedName>
        <fullName evidence="3">Phage holin family protein</fullName>
    </submittedName>
</protein>
<dbReference type="InterPro" id="IPR009937">
    <property type="entry name" value="Phage_holin_3_6"/>
</dbReference>
<organism evidence="3 4">
    <name type="scientific">Lolliginicoccus lacisalsi</name>
    <dbReference type="NCBI Taxonomy" id="2742202"/>
    <lineage>
        <taxon>Bacteria</taxon>
        <taxon>Bacillati</taxon>
        <taxon>Actinomycetota</taxon>
        <taxon>Actinomycetes</taxon>
        <taxon>Mycobacteriales</taxon>
        <taxon>Hoyosellaceae</taxon>
        <taxon>Lolliginicoccus</taxon>
    </lineage>
</organism>
<evidence type="ECO:0000256" key="1">
    <source>
        <dbReference type="SAM" id="MobiDB-lite"/>
    </source>
</evidence>
<reference evidence="3" key="1">
    <citation type="submission" date="2020-09" db="EMBL/GenBank/DDBJ databases">
        <title>Hoyosella lacisalsi sp. nov., a halotolerant actinobacterium isolated from soil of Lake Gudzhirganskoe.</title>
        <authorList>
            <person name="Yang Q."/>
            <person name="Guo P.Y."/>
            <person name="Liu S.W."/>
            <person name="Li F.N."/>
            <person name="Sun C.H."/>
        </authorList>
    </citation>
    <scope>NUCLEOTIDE SEQUENCE</scope>
    <source>
        <strain evidence="3">G463</strain>
    </source>
</reference>